<reference evidence="1 2" key="1">
    <citation type="submission" date="2021-01" db="EMBL/GenBank/DDBJ databases">
        <title>Streptomyces acididurans sp. nov., isolated from a peat swamp forest soil.</title>
        <authorList>
            <person name="Chantavorakit T."/>
            <person name="Duangmal K."/>
        </authorList>
    </citation>
    <scope>NUCLEOTIDE SEQUENCE [LARGE SCALE GENOMIC DNA]</scope>
    <source>
        <strain evidence="1 2">KK5PA1</strain>
    </source>
</reference>
<organism evidence="1 2">
    <name type="scientific">Actinacidiphila acididurans</name>
    <dbReference type="NCBI Taxonomy" id="2784346"/>
    <lineage>
        <taxon>Bacteria</taxon>
        <taxon>Bacillati</taxon>
        <taxon>Actinomycetota</taxon>
        <taxon>Actinomycetes</taxon>
        <taxon>Kitasatosporales</taxon>
        <taxon>Streptomycetaceae</taxon>
        <taxon>Actinacidiphila</taxon>
    </lineage>
</organism>
<name>A0ABS2TXE9_9ACTN</name>
<protein>
    <submittedName>
        <fullName evidence="1">Uncharacterized protein</fullName>
    </submittedName>
</protein>
<dbReference type="EMBL" id="JADKYB010000015">
    <property type="protein sequence ID" value="MBM9508019.1"/>
    <property type="molecule type" value="Genomic_DNA"/>
</dbReference>
<proteinExistence type="predicted"/>
<accession>A0ABS2TXE9</accession>
<dbReference type="RefSeq" id="WP_205359881.1">
    <property type="nucleotide sequence ID" value="NZ_JADKYB010000015.1"/>
</dbReference>
<gene>
    <name evidence="1" type="ORF">ITX44_26405</name>
</gene>
<evidence type="ECO:0000313" key="1">
    <source>
        <dbReference type="EMBL" id="MBM9508019.1"/>
    </source>
</evidence>
<comment type="caution">
    <text evidence="1">The sequence shown here is derived from an EMBL/GenBank/DDBJ whole genome shotgun (WGS) entry which is preliminary data.</text>
</comment>
<sequence length="226" mass="23578">MTADRAPLEHADLAELLTGAAQRISDLISAEYPAPVGRSYLRPVLGPLSAGPGIVGELTERLEGLFAEPLPTSSASLFILASYASALGWLTESLVELTETVALVPGLLDTVTEAVLNHSEVPGPHRVEELIQDFAALFTDDEWNSMLGAAEATGLPAEAYVITAGVVSAAALTFRTDCEEIASGLREDASYVATQAPGRAATGEGSGSLPALVRSLLARMEMETAQ</sequence>
<evidence type="ECO:0000313" key="2">
    <source>
        <dbReference type="Proteomes" id="UP000749040"/>
    </source>
</evidence>
<dbReference type="Proteomes" id="UP000749040">
    <property type="component" value="Unassembled WGS sequence"/>
</dbReference>
<keyword evidence="2" id="KW-1185">Reference proteome</keyword>